<proteinExistence type="inferred from homology"/>
<comment type="similarity">
    <text evidence="1">Belongs to the 'GDSL' lipolytic enzyme family.</text>
</comment>
<dbReference type="EMBL" id="JBHUIK010000001">
    <property type="protein sequence ID" value="MFD2212716.1"/>
    <property type="molecule type" value="Genomic_DNA"/>
</dbReference>
<organism evidence="3 4">
    <name type="scientific">Metabacillus endolithicus</name>
    <dbReference type="NCBI Taxonomy" id="1535204"/>
    <lineage>
        <taxon>Bacteria</taxon>
        <taxon>Bacillati</taxon>
        <taxon>Bacillota</taxon>
        <taxon>Bacilli</taxon>
        <taxon>Bacillales</taxon>
        <taxon>Bacillaceae</taxon>
        <taxon>Metabacillus</taxon>
    </lineage>
</organism>
<dbReference type="RefSeq" id="WP_379050047.1">
    <property type="nucleotide sequence ID" value="NZ_JBHUIK010000001.1"/>
</dbReference>
<gene>
    <name evidence="3" type="ORF">ACFSKK_03210</name>
</gene>
<evidence type="ECO:0000313" key="4">
    <source>
        <dbReference type="Proteomes" id="UP001597318"/>
    </source>
</evidence>
<dbReference type="InterPro" id="IPR036514">
    <property type="entry name" value="SGNH_hydro_sf"/>
</dbReference>
<dbReference type="InterPro" id="IPR001087">
    <property type="entry name" value="GDSL"/>
</dbReference>
<dbReference type="InterPro" id="IPR037459">
    <property type="entry name" value="RhgT-like"/>
</dbReference>
<dbReference type="Gene3D" id="3.40.50.1110">
    <property type="entry name" value="SGNH hydrolase"/>
    <property type="match status" value="1"/>
</dbReference>
<dbReference type="PANTHER" id="PTHR43695:SF1">
    <property type="entry name" value="RHAMNOGALACTURONAN ACETYLESTERASE"/>
    <property type="match status" value="1"/>
</dbReference>
<comment type="caution">
    <text evidence="3">The sequence shown here is derived from an EMBL/GenBank/DDBJ whole genome shotgun (WGS) entry which is preliminary data.</text>
</comment>
<accession>A0ABW5BT51</accession>
<dbReference type="CDD" id="cd01821">
    <property type="entry name" value="Rhamnogalacturan_acetylesterase_like"/>
    <property type="match status" value="1"/>
</dbReference>
<reference evidence="4" key="1">
    <citation type="journal article" date="2019" name="Int. J. Syst. Evol. Microbiol.">
        <title>The Global Catalogue of Microorganisms (GCM) 10K type strain sequencing project: providing services to taxonomists for standard genome sequencing and annotation.</title>
        <authorList>
            <consortium name="The Broad Institute Genomics Platform"/>
            <consortium name="The Broad Institute Genome Sequencing Center for Infectious Disease"/>
            <person name="Wu L."/>
            <person name="Ma J."/>
        </authorList>
    </citation>
    <scope>NUCLEOTIDE SEQUENCE [LARGE SCALE GENOMIC DNA]</scope>
    <source>
        <strain evidence="4">CGMCC 1.15474</strain>
    </source>
</reference>
<dbReference type="Proteomes" id="UP001597318">
    <property type="component" value="Unassembled WGS sequence"/>
</dbReference>
<dbReference type="SUPFAM" id="SSF52266">
    <property type="entry name" value="SGNH hydrolase"/>
    <property type="match status" value="1"/>
</dbReference>
<protein>
    <submittedName>
        <fullName evidence="3">Rhamnogalacturonan acetylesterase</fullName>
    </submittedName>
</protein>
<evidence type="ECO:0000256" key="2">
    <source>
        <dbReference type="ARBA" id="ARBA00022801"/>
    </source>
</evidence>
<name>A0ABW5BT51_9BACI</name>
<dbReference type="Pfam" id="PF00657">
    <property type="entry name" value="Lipase_GDSL"/>
    <property type="match status" value="1"/>
</dbReference>
<sequence length="232" mass="26715">MNLDDEEKIHIYLVGDSTVSTYKKSLSPRMGWGQVLDEMFNEKVMIHNEAVSKRSSKSFYNEGRLTKIVSHIQQGDYLFIQFGHNDEKVNDPNRYTEPFTTYKKYLKKYIIAARSKGAFPVLITPVERREFSTNGHIVHTHGDYPKAMKQLAKEENVPLIDLTSKSNRLFSKLGANKTKELFLWLPPNKNPHFPEGKKDNTHLQERGAYIVASLVIDGIKELNLPIKEHIVN</sequence>
<keyword evidence="2" id="KW-0378">Hydrolase</keyword>
<evidence type="ECO:0000313" key="3">
    <source>
        <dbReference type="EMBL" id="MFD2212716.1"/>
    </source>
</evidence>
<keyword evidence="4" id="KW-1185">Reference proteome</keyword>
<dbReference type="PANTHER" id="PTHR43695">
    <property type="entry name" value="PUTATIVE (AFU_ORTHOLOGUE AFUA_2G17250)-RELATED"/>
    <property type="match status" value="1"/>
</dbReference>
<evidence type="ECO:0000256" key="1">
    <source>
        <dbReference type="ARBA" id="ARBA00008668"/>
    </source>
</evidence>